<evidence type="ECO:0000256" key="1">
    <source>
        <dbReference type="ARBA" id="ARBA00001933"/>
    </source>
</evidence>
<protein>
    <submittedName>
        <fullName evidence="5">Aminotransferase class V-fold PLP-dependent enzyme</fullName>
    </submittedName>
</protein>
<dbReference type="PANTHER" id="PTHR21152">
    <property type="entry name" value="AMINOTRANSFERASE CLASS V"/>
    <property type="match status" value="1"/>
</dbReference>
<dbReference type="EMBL" id="CP034841">
    <property type="protein sequence ID" value="QBF34702.1"/>
    <property type="molecule type" value="Genomic_DNA"/>
</dbReference>
<dbReference type="Pfam" id="PF00266">
    <property type="entry name" value="Aminotran_5"/>
    <property type="match status" value="1"/>
</dbReference>
<dbReference type="Gene3D" id="3.40.640.10">
    <property type="entry name" value="Type I PLP-dependent aspartate aminotransferase-like (Major domain)"/>
    <property type="match status" value="1"/>
</dbReference>
<dbReference type="CDD" id="cd02523">
    <property type="entry name" value="PC_cytidylyltransferase"/>
    <property type="match status" value="1"/>
</dbReference>
<evidence type="ECO:0000313" key="5">
    <source>
        <dbReference type="EMBL" id="QBF34702.1"/>
    </source>
</evidence>
<keyword evidence="5" id="KW-0032">Aminotransferase</keyword>
<reference evidence="5 6" key="1">
    <citation type="submission" date="2019-01" db="EMBL/GenBank/DDBJ databases">
        <title>Complete sequence and annotation of the Mycoplasma phocirhinis strain 852T genome.</title>
        <authorList>
            <person name="Frasca S.Jr."/>
            <person name="Kutish G.F."/>
            <person name="Castellanos Gell J."/>
            <person name="Michaels D.L."/>
            <person name="Brown D.R."/>
        </authorList>
    </citation>
    <scope>NUCLEOTIDE SEQUENCE [LARGE SCALE GENOMIC DNA]</scope>
    <source>
        <strain evidence="5 6">852</strain>
    </source>
</reference>
<dbReference type="Pfam" id="PF12804">
    <property type="entry name" value="NTP_transf_3"/>
    <property type="match status" value="1"/>
</dbReference>
<dbReference type="GO" id="GO:0016779">
    <property type="term" value="F:nucleotidyltransferase activity"/>
    <property type="evidence" value="ECO:0007669"/>
    <property type="project" value="UniProtKB-ARBA"/>
</dbReference>
<accession>A0A4V0ZAH3</accession>
<dbReference type="GO" id="GO:0019265">
    <property type="term" value="P:glycine biosynthetic process, by transamination of glyoxylate"/>
    <property type="evidence" value="ECO:0007669"/>
    <property type="project" value="TreeGrafter"/>
</dbReference>
<keyword evidence="5" id="KW-0808">Transferase</keyword>
<sequence length="603" mass="69465">MKKIKNVVIFAAGKGTRMAPLTQYLPKPLVQVHGEPIIERNIKFLQQVGIKNISIVVGYFKEQFTYLVEKYDVRLIENPDFDIANNISSLWYARDSFNDTLYVEGDLYFNENIFSKLVPQINNTNCSIAFSIKGHEHKPEWMYKIDANQNIISHHLVKDSFMKNIWSGLLFIDATTAEQMRQNLAEYYKNYPNNYFESFLWTLNTKFKHFEINNIEIRELDTFEDLQNLDSRYRNHATTLLFTPGPINNYNEVNDILSQCVLHHRSQLFKYYLEDTTKLIRELFKTQSALPLFITSSATGAMEAIVVNLAQKGENVLLIEAGDFGKRFKILLQRLGLNETLTTISFADGKTFDFDQIQTTLKNNKFKSIFVTHHETSTGVLHDIEKLSKIVKKYASESLFIVDTVSSFIHDDVKFDEWGLDAVIATSGKAFCLMPGLSCIVLSQRAIESAKQNTNFKFYFDIPAYVKYYYEQKSTPYTPASAILVAMNAAIRVIKNQTIDAIRKEKKLIYNYIRDELIKLGFSDVVKGENITHGLLVMNTPKNYNAEILRNTIEYKSNIYFEVGRNGRQQTQVRIGIPNVIDMPKAKLLIDAIKENIHFAKIT</sequence>
<dbReference type="InterPro" id="IPR015421">
    <property type="entry name" value="PyrdxlP-dep_Trfase_major"/>
</dbReference>
<dbReference type="GO" id="GO:0008453">
    <property type="term" value="F:alanine-glyoxylate transaminase activity"/>
    <property type="evidence" value="ECO:0007669"/>
    <property type="project" value="TreeGrafter"/>
</dbReference>
<dbReference type="InterPro" id="IPR015424">
    <property type="entry name" value="PyrdxlP-dep_Trfase"/>
</dbReference>
<organism evidence="5 6">
    <name type="scientific">Mycoplasmopsis phocirhinis</name>
    <dbReference type="NCBI Taxonomy" id="142650"/>
    <lineage>
        <taxon>Bacteria</taxon>
        <taxon>Bacillati</taxon>
        <taxon>Mycoplasmatota</taxon>
        <taxon>Mycoplasmoidales</taxon>
        <taxon>Metamycoplasmataceae</taxon>
        <taxon>Mycoplasmopsis</taxon>
    </lineage>
</organism>
<dbReference type="RefSeq" id="WP_130429479.1">
    <property type="nucleotide sequence ID" value="NZ_CP034841.1"/>
</dbReference>
<name>A0A4V0ZAH3_9BACT</name>
<feature type="domain" description="Aminotransferase class V" evidence="3">
    <location>
        <begin position="262"/>
        <end position="569"/>
    </location>
</feature>
<dbReference type="InterPro" id="IPR000192">
    <property type="entry name" value="Aminotrans_V_dom"/>
</dbReference>
<feature type="domain" description="MobA-like NTP transferase" evidence="4">
    <location>
        <begin position="7"/>
        <end position="137"/>
    </location>
</feature>
<keyword evidence="6" id="KW-1185">Reference proteome</keyword>
<dbReference type="KEGG" id="mphi:EG856_02115"/>
<evidence type="ECO:0000259" key="3">
    <source>
        <dbReference type="Pfam" id="PF00266"/>
    </source>
</evidence>
<dbReference type="GO" id="GO:0004760">
    <property type="term" value="F:L-serine-pyruvate transaminase activity"/>
    <property type="evidence" value="ECO:0007669"/>
    <property type="project" value="TreeGrafter"/>
</dbReference>
<dbReference type="OrthoDB" id="389074at2"/>
<dbReference type="InterPro" id="IPR015422">
    <property type="entry name" value="PyrdxlP-dep_Trfase_small"/>
</dbReference>
<dbReference type="Gene3D" id="3.90.1150.10">
    <property type="entry name" value="Aspartate Aminotransferase, domain 1"/>
    <property type="match status" value="1"/>
</dbReference>
<evidence type="ECO:0000256" key="2">
    <source>
        <dbReference type="ARBA" id="ARBA00022898"/>
    </source>
</evidence>
<dbReference type="SUPFAM" id="SSF53383">
    <property type="entry name" value="PLP-dependent transferases"/>
    <property type="match status" value="1"/>
</dbReference>
<evidence type="ECO:0000259" key="4">
    <source>
        <dbReference type="Pfam" id="PF12804"/>
    </source>
</evidence>
<dbReference type="InterPro" id="IPR025877">
    <property type="entry name" value="MobA-like_NTP_Trfase"/>
</dbReference>
<evidence type="ECO:0000313" key="6">
    <source>
        <dbReference type="Proteomes" id="UP000289326"/>
    </source>
</evidence>
<dbReference type="SUPFAM" id="SSF53448">
    <property type="entry name" value="Nucleotide-diphospho-sugar transferases"/>
    <property type="match status" value="1"/>
</dbReference>
<dbReference type="AlphaFoldDB" id="A0A4V0ZAH3"/>
<dbReference type="Gene3D" id="3.90.550.10">
    <property type="entry name" value="Spore Coat Polysaccharide Biosynthesis Protein SpsA, Chain A"/>
    <property type="match status" value="1"/>
</dbReference>
<dbReference type="PANTHER" id="PTHR21152:SF40">
    <property type="entry name" value="ALANINE--GLYOXYLATE AMINOTRANSFERASE"/>
    <property type="match status" value="1"/>
</dbReference>
<proteinExistence type="predicted"/>
<gene>
    <name evidence="5" type="ORF">EG856_02115</name>
</gene>
<comment type="cofactor">
    <cofactor evidence="1">
        <name>pyridoxal 5'-phosphate</name>
        <dbReference type="ChEBI" id="CHEBI:597326"/>
    </cofactor>
</comment>
<dbReference type="InterPro" id="IPR029044">
    <property type="entry name" value="Nucleotide-diphossugar_trans"/>
</dbReference>
<dbReference type="Proteomes" id="UP000289326">
    <property type="component" value="Chromosome"/>
</dbReference>
<keyword evidence="2" id="KW-0663">Pyridoxal phosphate</keyword>